<dbReference type="InterPro" id="IPR049629">
    <property type="entry name" value="DPY30_SDC1_DD"/>
</dbReference>
<dbReference type="CDD" id="cd22965">
    <property type="entry name" value="DD_DPY30_SDC1"/>
    <property type="match status" value="1"/>
</dbReference>
<evidence type="ECO:0000256" key="2">
    <source>
        <dbReference type="ARBA" id="ARBA00010849"/>
    </source>
</evidence>
<keyword evidence="5" id="KW-1185">Reference proteome</keyword>
<dbReference type="Gene3D" id="1.20.890.10">
    <property type="entry name" value="cAMP-dependent protein kinase regulatory subunit, dimerization-anchoring domain"/>
    <property type="match status" value="1"/>
</dbReference>
<organism evidence="4 5">
    <name type="scientific">Cyclospora cayetanensis</name>
    <dbReference type="NCBI Taxonomy" id="88456"/>
    <lineage>
        <taxon>Eukaryota</taxon>
        <taxon>Sar</taxon>
        <taxon>Alveolata</taxon>
        <taxon>Apicomplexa</taxon>
        <taxon>Conoidasida</taxon>
        <taxon>Coccidia</taxon>
        <taxon>Eucoccidiorida</taxon>
        <taxon>Eimeriorina</taxon>
        <taxon>Eimeriidae</taxon>
        <taxon>Cyclospora</taxon>
    </lineage>
</organism>
<dbReference type="AlphaFoldDB" id="A0A1D3D8Y1"/>
<sequence>MEGKTSAKRWLLTAISQPTGYSRSTQEQVPVILIHVDVDNTMIASSRYAKKATHAIKGELLDTSAKRLASHILAETTWGTINAKSGGWLPGISGAPAQNEERLSFGDYLRLRYKSSAKQISDASVEEAEQHLQAFMSGKSTKQMRRQAGGNARGHTTDGAAASLLEDHRKLLRHLMLPPTVCVALGCESPDPNMVLGRDDGVVFLDGTHGSPDLRISEASLAVLSLPHNELNVGDNTEVCQGLDPLMPQSLIIPGARRCYTGIQEIYAGLIYQELEENNAICIIHSPAESDSLHMHSGHSKGFKEGLGASGSIVRAEFVCGEGCNAAADSPNKGPLAELPITFPLTILADKQDATHFHMCLSSPGILTVVDGVSYVPTLVPVDVLTQQPLTLEPIVWTGSSEKEMPSSQSTAPMDSWLRSGRLEIGAVASRVAPSPWEYFTCSDCLVAGVAICEKQRQQMAREASALVEAQANDITAPTLGVATMGSHQKRAADSWKFGNNLLGVPEATTARQVMHIEPLALQMEDIAYLMETVVPVLYPALEETLRDRPENPLASIAFYLLRHATGYSRTSTSLQEHAAPSGIYPFAL</sequence>
<dbReference type="VEuPathDB" id="ToxoDB:LOC113147385"/>
<protein>
    <submittedName>
        <fullName evidence="4">Dpy-30 motif containing protein</fullName>
    </submittedName>
</protein>
<evidence type="ECO:0000256" key="1">
    <source>
        <dbReference type="ARBA" id="ARBA00004123"/>
    </source>
</evidence>
<evidence type="ECO:0000313" key="5">
    <source>
        <dbReference type="Proteomes" id="UP000095192"/>
    </source>
</evidence>
<dbReference type="Proteomes" id="UP000095192">
    <property type="component" value="Unassembled WGS sequence"/>
</dbReference>
<name>A0A1D3D8Y1_9EIME</name>
<reference evidence="4 5" key="1">
    <citation type="journal article" date="2016" name="BMC Genomics">
        <title>Comparative genomics reveals Cyclospora cayetanensis possesses coccidia-like metabolism and invasion components but unique surface antigens.</title>
        <authorList>
            <person name="Liu S."/>
            <person name="Wang L."/>
            <person name="Zheng H."/>
            <person name="Xu Z."/>
            <person name="Roellig D.M."/>
            <person name="Li N."/>
            <person name="Frace M.A."/>
            <person name="Tang K."/>
            <person name="Arrowood M.J."/>
            <person name="Moss D.M."/>
            <person name="Zhang L."/>
            <person name="Feng Y."/>
            <person name="Xiao L."/>
        </authorList>
    </citation>
    <scope>NUCLEOTIDE SEQUENCE [LARGE SCALE GENOMIC DNA]</scope>
    <source>
        <strain evidence="4 5">CHN_HEN01</strain>
    </source>
</reference>
<dbReference type="Pfam" id="PF05186">
    <property type="entry name" value="Dpy-30"/>
    <property type="match status" value="1"/>
</dbReference>
<evidence type="ECO:0000313" key="4">
    <source>
        <dbReference type="EMBL" id="OEH79907.1"/>
    </source>
</evidence>
<accession>A0A1D3D8Y1</accession>
<dbReference type="InterPro" id="IPR007858">
    <property type="entry name" value="Dpy-30_motif"/>
</dbReference>
<dbReference type="EMBL" id="JROU02000241">
    <property type="protein sequence ID" value="OEH79907.1"/>
    <property type="molecule type" value="Genomic_DNA"/>
</dbReference>
<dbReference type="InParanoid" id="A0A1D3D8Y1"/>
<keyword evidence="3" id="KW-0539">Nucleus</keyword>
<comment type="caution">
    <text evidence="4">The sequence shown here is derived from an EMBL/GenBank/DDBJ whole genome shotgun (WGS) entry which is preliminary data.</text>
</comment>
<dbReference type="GO" id="GO:0005634">
    <property type="term" value="C:nucleus"/>
    <property type="evidence" value="ECO:0007669"/>
    <property type="project" value="UniProtKB-SubCell"/>
</dbReference>
<comment type="similarity">
    <text evidence="2">Belongs to the dpy-30 family.</text>
</comment>
<evidence type="ECO:0000256" key="3">
    <source>
        <dbReference type="ARBA" id="ARBA00023242"/>
    </source>
</evidence>
<comment type="subcellular location">
    <subcellularLocation>
        <location evidence="1">Nucleus</location>
    </subcellularLocation>
</comment>
<proteinExistence type="inferred from homology"/>
<dbReference type="VEuPathDB" id="ToxoDB:cyc_05328"/>
<gene>
    <name evidence="4" type="ORF">cyc_05328</name>
</gene>